<protein>
    <submittedName>
        <fullName evidence="1">Uncharacterized protein</fullName>
    </submittedName>
</protein>
<name>A0A6N8F5G6_PAEMA</name>
<evidence type="ECO:0000313" key="1">
    <source>
        <dbReference type="EMBL" id="MUG26033.1"/>
    </source>
</evidence>
<dbReference type="RefSeq" id="WP_155621274.1">
    <property type="nucleotide sequence ID" value="NZ_WNZZ01000034.1"/>
</dbReference>
<dbReference type="EMBL" id="WNZZ01000034">
    <property type="protein sequence ID" value="MUG26033.1"/>
    <property type="molecule type" value="Genomic_DNA"/>
</dbReference>
<reference evidence="1 2" key="1">
    <citation type="submission" date="2019-11" db="EMBL/GenBank/DDBJ databases">
        <title>Draft genome sequences of five Paenibacillus species of dairy origin.</title>
        <authorList>
            <person name="Olajide A.M."/>
            <person name="Chen S."/>
            <person name="Lapointe G."/>
        </authorList>
    </citation>
    <scope>NUCLEOTIDE SEQUENCE [LARGE SCALE GENOMIC DNA]</scope>
    <source>
        <strain evidence="1 2">3CT49</strain>
    </source>
</reference>
<sequence length="64" mass="7325">MEAIVNKPLKHFFMDVYLDPGTEIEVEEEETELGNVQIIAPEEYAEMYIPLSCIDLVKGVNTHE</sequence>
<accession>A0A6N8F5G6</accession>
<comment type="caution">
    <text evidence="1">The sequence shown here is derived from an EMBL/GenBank/DDBJ whole genome shotgun (WGS) entry which is preliminary data.</text>
</comment>
<dbReference type="AlphaFoldDB" id="A0A6N8F5G6"/>
<evidence type="ECO:0000313" key="2">
    <source>
        <dbReference type="Proteomes" id="UP000442469"/>
    </source>
</evidence>
<organism evidence="1 2">
    <name type="scientific">Paenibacillus macerans</name>
    <name type="common">Bacillus macerans</name>
    <dbReference type="NCBI Taxonomy" id="44252"/>
    <lineage>
        <taxon>Bacteria</taxon>
        <taxon>Bacillati</taxon>
        <taxon>Bacillota</taxon>
        <taxon>Bacilli</taxon>
        <taxon>Bacillales</taxon>
        <taxon>Paenibacillaceae</taxon>
        <taxon>Paenibacillus</taxon>
    </lineage>
</organism>
<proteinExistence type="predicted"/>
<gene>
    <name evidence="1" type="ORF">GNQ08_27100</name>
</gene>
<dbReference type="Proteomes" id="UP000442469">
    <property type="component" value="Unassembled WGS sequence"/>
</dbReference>